<keyword evidence="1" id="KW-1133">Transmembrane helix</keyword>
<evidence type="ECO:0000313" key="2">
    <source>
        <dbReference type="EMBL" id="TDQ46255.1"/>
    </source>
</evidence>
<dbReference type="AlphaFoldDB" id="A0A4R6UM67"/>
<dbReference type="EMBL" id="SNYM01000014">
    <property type="protein sequence ID" value="TDQ46255.1"/>
    <property type="molecule type" value="Genomic_DNA"/>
</dbReference>
<reference evidence="2 3" key="1">
    <citation type="submission" date="2019-03" db="EMBL/GenBank/DDBJ databases">
        <title>Genomic Encyclopedia of Type Strains, Phase IV (KMG-IV): sequencing the most valuable type-strain genomes for metagenomic binning, comparative biology and taxonomic classification.</title>
        <authorList>
            <person name="Goeker M."/>
        </authorList>
    </citation>
    <scope>NUCLEOTIDE SEQUENCE [LARGE SCALE GENOMIC DNA]</scope>
    <source>
        <strain evidence="2 3">DSM 103792</strain>
    </source>
</reference>
<keyword evidence="1" id="KW-0472">Membrane</keyword>
<dbReference type="Gene3D" id="3.40.30.10">
    <property type="entry name" value="Glutaredoxin"/>
    <property type="match status" value="1"/>
</dbReference>
<evidence type="ECO:0008006" key="4">
    <source>
        <dbReference type="Google" id="ProtNLM"/>
    </source>
</evidence>
<comment type="caution">
    <text evidence="2">The sequence shown here is derived from an EMBL/GenBank/DDBJ whole genome shotgun (WGS) entry which is preliminary data.</text>
</comment>
<keyword evidence="3" id="KW-1185">Reference proteome</keyword>
<organism evidence="2 3">
    <name type="scientific">Permianibacter aggregans</name>
    <dbReference type="NCBI Taxonomy" id="1510150"/>
    <lineage>
        <taxon>Bacteria</taxon>
        <taxon>Pseudomonadati</taxon>
        <taxon>Pseudomonadota</taxon>
        <taxon>Gammaproteobacteria</taxon>
        <taxon>Pseudomonadales</taxon>
        <taxon>Pseudomonadaceae</taxon>
        <taxon>Permianibacter</taxon>
    </lineage>
</organism>
<dbReference type="SUPFAM" id="SSF52833">
    <property type="entry name" value="Thioredoxin-like"/>
    <property type="match status" value="1"/>
</dbReference>
<dbReference type="OrthoDB" id="8708000at2"/>
<keyword evidence="1" id="KW-0812">Transmembrane</keyword>
<protein>
    <recommendedName>
        <fullName evidence="4">Thioredoxin domain-containing protein</fullName>
    </recommendedName>
</protein>
<name>A0A4R6UM67_9GAMM</name>
<evidence type="ECO:0000313" key="3">
    <source>
        <dbReference type="Proteomes" id="UP000295375"/>
    </source>
</evidence>
<dbReference type="InterPro" id="IPR036249">
    <property type="entry name" value="Thioredoxin-like_sf"/>
</dbReference>
<feature type="transmembrane region" description="Helical" evidence="1">
    <location>
        <begin position="6"/>
        <end position="28"/>
    </location>
</feature>
<accession>A0A4R6UM67</accession>
<gene>
    <name evidence="2" type="ORF">EV696_11440</name>
</gene>
<dbReference type="Proteomes" id="UP000295375">
    <property type="component" value="Unassembled WGS sequence"/>
</dbReference>
<dbReference type="RefSeq" id="WP_133591942.1">
    <property type="nucleotide sequence ID" value="NZ_CP037953.1"/>
</dbReference>
<proteinExistence type="predicted"/>
<sequence length="193" mass="21779">MSETLITMALLLLLCLVTLNLFLSLRLARRMRPAEREPKLPFTVVLQAELQPFSALRLQSEQTLTAEQLFAKPSVWVFLSSSCADCRKRLPELLALLPAMQTADVALWITGFETADKMRGLLGETALFPHLLTLEPAVRQQLNPRNSAPFYLFVDEARIAQASNFIGDPNWQAFVAQMQEFQPLPKQDVVHES</sequence>
<evidence type="ECO:0000256" key="1">
    <source>
        <dbReference type="SAM" id="Phobius"/>
    </source>
</evidence>